<reference evidence="1" key="1">
    <citation type="submission" date="2022-08" db="EMBL/GenBank/DDBJ databases">
        <authorList>
            <person name="Gutierrez-Valencia J."/>
        </authorList>
    </citation>
    <scope>NUCLEOTIDE SEQUENCE</scope>
</reference>
<name>A0AAV0PV88_9ROSI</name>
<organism evidence="1 2">
    <name type="scientific">Linum tenue</name>
    <dbReference type="NCBI Taxonomy" id="586396"/>
    <lineage>
        <taxon>Eukaryota</taxon>
        <taxon>Viridiplantae</taxon>
        <taxon>Streptophyta</taxon>
        <taxon>Embryophyta</taxon>
        <taxon>Tracheophyta</taxon>
        <taxon>Spermatophyta</taxon>
        <taxon>Magnoliopsida</taxon>
        <taxon>eudicotyledons</taxon>
        <taxon>Gunneridae</taxon>
        <taxon>Pentapetalae</taxon>
        <taxon>rosids</taxon>
        <taxon>fabids</taxon>
        <taxon>Malpighiales</taxon>
        <taxon>Linaceae</taxon>
        <taxon>Linum</taxon>
    </lineage>
</organism>
<keyword evidence="2" id="KW-1185">Reference proteome</keyword>
<feature type="non-terminal residue" evidence="1">
    <location>
        <position position="1"/>
    </location>
</feature>
<gene>
    <name evidence="1" type="ORF">LITE_LOCUS40055</name>
</gene>
<proteinExistence type="predicted"/>
<sequence>FVPPHPNQTLFIQLLTNPPPPNFFSHTQTPIPVPIVLITESARSLKFSLLQLSFEVLHRAYPLSNKRRRRCCRL</sequence>
<evidence type="ECO:0000313" key="1">
    <source>
        <dbReference type="EMBL" id="CAI0474480.1"/>
    </source>
</evidence>
<dbReference type="AlphaFoldDB" id="A0AAV0PV88"/>
<accession>A0AAV0PV88</accession>
<comment type="caution">
    <text evidence="1">The sequence shown here is derived from an EMBL/GenBank/DDBJ whole genome shotgun (WGS) entry which is preliminary data.</text>
</comment>
<dbReference type="Proteomes" id="UP001154282">
    <property type="component" value="Unassembled WGS sequence"/>
</dbReference>
<protein>
    <submittedName>
        <fullName evidence="1">Uncharacterized protein</fullName>
    </submittedName>
</protein>
<evidence type="ECO:0000313" key="2">
    <source>
        <dbReference type="Proteomes" id="UP001154282"/>
    </source>
</evidence>
<dbReference type="EMBL" id="CAMGYJ010000009">
    <property type="protein sequence ID" value="CAI0474480.1"/>
    <property type="molecule type" value="Genomic_DNA"/>
</dbReference>